<evidence type="ECO:0000313" key="3">
    <source>
        <dbReference type="Proteomes" id="UP000001556"/>
    </source>
</evidence>
<organism evidence="2 3">
    <name type="scientific">Desulforamulus reducens (strain ATCC BAA-1160 / DSM 100696 / MI-1)</name>
    <name type="common">Desulfotomaculum reducens</name>
    <dbReference type="NCBI Taxonomy" id="349161"/>
    <lineage>
        <taxon>Bacteria</taxon>
        <taxon>Bacillati</taxon>
        <taxon>Bacillota</taxon>
        <taxon>Clostridia</taxon>
        <taxon>Eubacteriales</taxon>
        <taxon>Peptococcaceae</taxon>
        <taxon>Desulforamulus</taxon>
    </lineage>
</organism>
<dbReference type="Pfam" id="PF06114">
    <property type="entry name" value="Peptidase_M78"/>
    <property type="match status" value="1"/>
</dbReference>
<gene>
    <name evidence="2" type="ordered locus">Dred_0880</name>
</gene>
<dbReference type="AlphaFoldDB" id="A4J2W4"/>
<dbReference type="HOGENOM" id="CLU_2105068_0_0_9"/>
<proteinExistence type="predicted"/>
<dbReference type="Proteomes" id="UP000001556">
    <property type="component" value="Chromosome"/>
</dbReference>
<evidence type="ECO:0000259" key="1">
    <source>
        <dbReference type="Pfam" id="PF06114"/>
    </source>
</evidence>
<reference evidence="2 3" key="1">
    <citation type="submission" date="2007-03" db="EMBL/GenBank/DDBJ databases">
        <title>Complete sequence of Desulfotomaculum reducens MI-1.</title>
        <authorList>
            <consortium name="US DOE Joint Genome Institute"/>
            <person name="Copeland A."/>
            <person name="Lucas S."/>
            <person name="Lapidus A."/>
            <person name="Barry K."/>
            <person name="Detter J.C."/>
            <person name="Glavina del Rio T."/>
            <person name="Hammon N."/>
            <person name="Israni S."/>
            <person name="Dalin E."/>
            <person name="Tice H."/>
            <person name="Pitluck S."/>
            <person name="Sims D."/>
            <person name="Brettin T."/>
            <person name="Bruce D."/>
            <person name="Han C."/>
            <person name="Tapia R."/>
            <person name="Schmutz J."/>
            <person name="Larimer F."/>
            <person name="Land M."/>
            <person name="Hauser L."/>
            <person name="Kyrpides N."/>
            <person name="Kim E."/>
            <person name="Tebo B.M."/>
            <person name="Richardson P."/>
        </authorList>
    </citation>
    <scope>NUCLEOTIDE SEQUENCE [LARGE SCALE GENOMIC DNA]</scope>
    <source>
        <strain evidence="2 3">MI-1</strain>
    </source>
</reference>
<dbReference type="STRING" id="349161.Dred_0880"/>
<dbReference type="KEGG" id="drm:Dred_0880"/>
<dbReference type="InterPro" id="IPR010359">
    <property type="entry name" value="IrrE_HExxH"/>
</dbReference>
<keyword evidence="3" id="KW-1185">Reference proteome</keyword>
<accession>A4J2W4</accession>
<evidence type="ECO:0000313" key="2">
    <source>
        <dbReference type="EMBL" id="ABO49417.1"/>
    </source>
</evidence>
<name>A4J2W4_DESRM</name>
<feature type="domain" description="IrrE N-terminal-like" evidence="1">
    <location>
        <begin position="10"/>
        <end position="112"/>
    </location>
</feature>
<dbReference type="EMBL" id="CP000612">
    <property type="protein sequence ID" value="ABO49417.1"/>
    <property type="molecule type" value="Genomic_DNA"/>
</dbReference>
<protein>
    <recommendedName>
        <fullName evidence="1">IrrE N-terminal-like domain-containing protein</fullName>
    </recommendedName>
</protein>
<dbReference type="OrthoDB" id="1707128at2"/>
<sequence>MGYIKNDNGEAFILLNAKLRTDPVLYLCTMAEEIGHHITKAKSNILAKDYSLITITLAKSLNMAIDELKARIWAVNFLIPDEEFKKLTKYKLTNSELASYFKVTEEFIEIKWQLL</sequence>
<dbReference type="RefSeq" id="WP_011877247.1">
    <property type="nucleotide sequence ID" value="NC_009253.1"/>
</dbReference>